<sequence>MPTFEKLGVFLEQKAEWNGEKYSDNLRNKYSSRTSTYWPGGYGYMFVAFCEQLHTFFKVGFHFLKLRLFGGDLTLSMVLPNLRLNLNWSSFAFLLELVELVEFELINLLHLQFRGIFVSALYLADGFFEEIFEGIH</sequence>
<evidence type="ECO:0000313" key="1">
    <source>
        <dbReference type="EMBL" id="KAJ7389915.1"/>
    </source>
</evidence>
<keyword evidence="2" id="KW-1185">Reference proteome</keyword>
<proteinExistence type="predicted"/>
<name>A0A9W9ZYP4_9CNID</name>
<comment type="caution">
    <text evidence="1">The sequence shown here is derived from an EMBL/GenBank/DDBJ whole genome shotgun (WGS) entry which is preliminary data.</text>
</comment>
<dbReference type="CDD" id="cd13120">
    <property type="entry name" value="BF2867_like_N"/>
    <property type="match status" value="1"/>
</dbReference>
<dbReference type="EMBL" id="MU825423">
    <property type="protein sequence ID" value="KAJ7389915.1"/>
    <property type="molecule type" value="Genomic_DNA"/>
</dbReference>
<gene>
    <name evidence="1" type="ORF">OS493_028378</name>
</gene>
<protein>
    <submittedName>
        <fullName evidence="1">Uncharacterized protein</fullName>
    </submittedName>
</protein>
<accession>A0A9W9ZYP4</accession>
<dbReference type="Proteomes" id="UP001163046">
    <property type="component" value="Unassembled WGS sequence"/>
</dbReference>
<organism evidence="1 2">
    <name type="scientific">Desmophyllum pertusum</name>
    <dbReference type="NCBI Taxonomy" id="174260"/>
    <lineage>
        <taxon>Eukaryota</taxon>
        <taxon>Metazoa</taxon>
        <taxon>Cnidaria</taxon>
        <taxon>Anthozoa</taxon>
        <taxon>Hexacorallia</taxon>
        <taxon>Scleractinia</taxon>
        <taxon>Caryophylliina</taxon>
        <taxon>Caryophylliidae</taxon>
        <taxon>Desmophyllum</taxon>
    </lineage>
</organism>
<reference evidence="1" key="1">
    <citation type="submission" date="2023-01" db="EMBL/GenBank/DDBJ databases">
        <title>Genome assembly of the deep-sea coral Lophelia pertusa.</title>
        <authorList>
            <person name="Herrera S."/>
            <person name="Cordes E."/>
        </authorList>
    </citation>
    <scope>NUCLEOTIDE SEQUENCE</scope>
    <source>
        <strain evidence="1">USNM1676648</strain>
        <tissue evidence="1">Polyp</tissue>
    </source>
</reference>
<dbReference type="AlphaFoldDB" id="A0A9W9ZYP4"/>
<evidence type="ECO:0000313" key="2">
    <source>
        <dbReference type="Proteomes" id="UP001163046"/>
    </source>
</evidence>